<evidence type="ECO:0000256" key="4">
    <source>
        <dbReference type="ARBA" id="ARBA00022490"/>
    </source>
</evidence>
<evidence type="ECO:0000256" key="3">
    <source>
        <dbReference type="ARBA" id="ARBA00022475"/>
    </source>
</evidence>
<dbReference type="GO" id="GO:0072659">
    <property type="term" value="P:protein localization to plasma membrane"/>
    <property type="evidence" value="ECO:0007669"/>
    <property type="project" value="TreeGrafter"/>
</dbReference>
<reference evidence="8" key="1">
    <citation type="submission" date="2025-08" db="UniProtKB">
        <authorList>
            <consortium name="Ensembl"/>
        </authorList>
    </citation>
    <scope>IDENTIFICATION</scope>
</reference>
<comment type="subcellular location">
    <subcellularLocation>
        <location evidence="1">Cell membrane</location>
    </subcellularLocation>
    <subcellularLocation>
        <location evidence="2">Cytoplasm</location>
        <location evidence="2">Cytosol</location>
    </subcellularLocation>
</comment>
<dbReference type="OMA" id="TINIGPY"/>
<keyword evidence="4" id="KW-0963">Cytoplasm</keyword>
<dbReference type="GO" id="GO:0046854">
    <property type="term" value="P:phosphatidylinositol phosphate biosynthetic process"/>
    <property type="evidence" value="ECO:0007669"/>
    <property type="project" value="TreeGrafter"/>
</dbReference>
<dbReference type="Pfam" id="PF09790">
    <property type="entry name" value="Hyccin"/>
    <property type="match status" value="1"/>
</dbReference>
<keyword evidence="5 7" id="KW-0472">Membrane</keyword>
<dbReference type="AlphaFoldDB" id="A0A8C4QMV9"/>
<evidence type="ECO:0000256" key="6">
    <source>
        <dbReference type="ARBA" id="ARBA00034482"/>
    </source>
</evidence>
<evidence type="ECO:0000256" key="5">
    <source>
        <dbReference type="ARBA" id="ARBA00023136"/>
    </source>
</evidence>
<dbReference type="GO" id="GO:0005886">
    <property type="term" value="C:plasma membrane"/>
    <property type="evidence" value="ECO:0007669"/>
    <property type="project" value="UniProtKB-SubCell"/>
</dbReference>
<dbReference type="Ensembl" id="ENSEBUT00000018469.1">
    <property type="protein sequence ID" value="ENSEBUP00000017893.1"/>
    <property type="gene ID" value="ENSEBUG00000011184.1"/>
</dbReference>
<keyword evidence="7" id="KW-1133">Transmembrane helix</keyword>
<dbReference type="GO" id="GO:0005829">
    <property type="term" value="C:cytosol"/>
    <property type="evidence" value="ECO:0007669"/>
    <property type="project" value="UniProtKB-SubCell"/>
</dbReference>
<feature type="transmembrane region" description="Helical" evidence="7">
    <location>
        <begin position="231"/>
        <end position="250"/>
    </location>
</feature>
<accession>A0A8C4QMV9</accession>
<dbReference type="Proteomes" id="UP000694388">
    <property type="component" value="Unplaced"/>
</dbReference>
<reference evidence="8" key="2">
    <citation type="submission" date="2025-09" db="UniProtKB">
        <authorList>
            <consortium name="Ensembl"/>
        </authorList>
    </citation>
    <scope>IDENTIFICATION</scope>
</reference>
<dbReference type="PANTHER" id="PTHR31220">
    <property type="entry name" value="HYCCIN RELATED"/>
    <property type="match status" value="1"/>
</dbReference>
<sequence length="263" mass="29326">MYNGWCKMEQVLVQGWLSEFKTLPETSIPDFAAKLHKKSALQSAIHKVLATSQSELLEPLCHQLCEFVRSGNAMLYRFTLQFLPALITCLLTARASRDPRQACGSLEALLLALYNLEICNKDRSNKSFTIPSLSTPSVYHEGGNMGTMEMEPALTGHEATSQAFSGSLCHQETFTAQNRFDVLTFLLLCYNASISCMPTSSYLALCSMCSRVCVSGFEPQAQRWTEPRSRIALTADFMVLMLMGIFHSMYVHTSAPTSFRPSM</sequence>
<keyword evidence="3" id="KW-1003">Cell membrane</keyword>
<protein>
    <submittedName>
        <fullName evidence="8">Family with sequence similarity 126 member B</fullName>
    </submittedName>
</protein>
<evidence type="ECO:0000256" key="1">
    <source>
        <dbReference type="ARBA" id="ARBA00004236"/>
    </source>
</evidence>
<evidence type="ECO:0000313" key="9">
    <source>
        <dbReference type="Proteomes" id="UP000694388"/>
    </source>
</evidence>
<comment type="similarity">
    <text evidence="6">Belongs to the Hyccin family.</text>
</comment>
<proteinExistence type="inferred from homology"/>
<keyword evidence="9" id="KW-1185">Reference proteome</keyword>
<dbReference type="GeneTree" id="ENSGT00390000011295"/>
<evidence type="ECO:0000256" key="7">
    <source>
        <dbReference type="SAM" id="Phobius"/>
    </source>
</evidence>
<evidence type="ECO:0000256" key="2">
    <source>
        <dbReference type="ARBA" id="ARBA00004514"/>
    </source>
</evidence>
<dbReference type="InterPro" id="IPR018619">
    <property type="entry name" value="Hyccin"/>
</dbReference>
<name>A0A8C4QMV9_EPTBU</name>
<keyword evidence="7" id="KW-0812">Transmembrane</keyword>
<evidence type="ECO:0000313" key="8">
    <source>
        <dbReference type="Ensembl" id="ENSEBUP00000017893.1"/>
    </source>
</evidence>
<organism evidence="8 9">
    <name type="scientific">Eptatretus burgeri</name>
    <name type="common">Inshore hagfish</name>
    <dbReference type="NCBI Taxonomy" id="7764"/>
    <lineage>
        <taxon>Eukaryota</taxon>
        <taxon>Metazoa</taxon>
        <taxon>Chordata</taxon>
        <taxon>Craniata</taxon>
        <taxon>Vertebrata</taxon>
        <taxon>Cyclostomata</taxon>
        <taxon>Myxini</taxon>
        <taxon>Myxiniformes</taxon>
        <taxon>Myxinidae</taxon>
        <taxon>Eptatretinae</taxon>
        <taxon>Eptatretus</taxon>
    </lineage>
</organism>
<dbReference type="PANTHER" id="PTHR31220:SF1">
    <property type="entry name" value="GH21176P"/>
    <property type="match status" value="1"/>
</dbReference>